<dbReference type="SUPFAM" id="SSF53720">
    <property type="entry name" value="ALDH-like"/>
    <property type="match status" value="1"/>
</dbReference>
<evidence type="ECO:0000259" key="3">
    <source>
        <dbReference type="Pfam" id="PF00171"/>
    </source>
</evidence>
<evidence type="ECO:0000313" key="4">
    <source>
        <dbReference type="EMBL" id="TFV98227.1"/>
    </source>
</evidence>
<dbReference type="CDD" id="cd07129">
    <property type="entry name" value="ALDH_KGSADH"/>
    <property type="match status" value="1"/>
</dbReference>
<evidence type="ECO:0000256" key="2">
    <source>
        <dbReference type="SAM" id="MobiDB-lite"/>
    </source>
</evidence>
<dbReference type="GO" id="GO:0016620">
    <property type="term" value="F:oxidoreductase activity, acting on the aldehyde or oxo group of donors, NAD or NADP as acceptor"/>
    <property type="evidence" value="ECO:0007669"/>
    <property type="project" value="InterPro"/>
</dbReference>
<dbReference type="InterPro" id="IPR016161">
    <property type="entry name" value="Ald_DH/histidinol_DH"/>
</dbReference>
<dbReference type="InterPro" id="IPR016162">
    <property type="entry name" value="Ald_DH_N"/>
</dbReference>
<sequence length="513" mass="52779">MTSQNSLSGTLAGTLVSTDPRTGEAHPTGTTPTSVEATDAAVQAAQAAFERARWNERGWRAGLLEALADGLDARRAELVAIADRETGLGTARLDGEVSRSAFQFRLFAEALRDGGYLEVTIDHGGATALGPAPELRRMLVPIGPVAVFGSSNFPFAFSVAGGDTASALAGGNAVVLKAHSSHLETSVLSHTVLAEAAAAYGAPDGLIGIVFGTEAGRTLVAHPLVTAVGFTGSLGGGQALMEIIAARPEPIPFYGELSSLNPLIITAGAASARGTEIADGLFGSFTLGGGQFCTKPGVAFVPRGTAGDALVARLVEKAAAASAPVLLNERISTSFDEIRQRLIDSGPVSVLATGGTADDGFTGVPTVLGLDAAELTADVAEEAFGPLLVVARYDDAAQVLSALDAVPDSLTATIHSEDDELEAVGILMRDLAPRVGRIVFDGYPTGVRVSWAQHHGGPWPATNSQHTSVGVSAIRRFLRPLAFQDAPAALLPTDLRDEATGIPRRIDGKLVTD</sequence>
<dbReference type="InterPro" id="IPR015590">
    <property type="entry name" value="Aldehyde_DH_dom"/>
</dbReference>
<accession>A0A4Y9R168</accession>
<proteinExistence type="predicted"/>
<dbReference type="InterPro" id="IPR044151">
    <property type="entry name" value="ALDH_KGSADH"/>
</dbReference>
<protein>
    <submittedName>
        <fullName evidence="4">Aldehyde dehydrogenase (NADP(+))</fullName>
    </submittedName>
</protein>
<dbReference type="InterPro" id="IPR050740">
    <property type="entry name" value="Aldehyde_DH_Superfamily"/>
</dbReference>
<dbReference type="EMBL" id="SPQZ01000003">
    <property type="protein sequence ID" value="TFV98227.1"/>
    <property type="molecule type" value="Genomic_DNA"/>
</dbReference>
<keyword evidence="5" id="KW-1185">Reference proteome</keyword>
<evidence type="ECO:0000256" key="1">
    <source>
        <dbReference type="ARBA" id="ARBA00023002"/>
    </source>
</evidence>
<keyword evidence="1" id="KW-0560">Oxidoreductase</keyword>
<comment type="caution">
    <text evidence="4">The sequence shown here is derived from an EMBL/GenBank/DDBJ whole genome shotgun (WGS) entry which is preliminary data.</text>
</comment>
<feature type="compositionally biased region" description="Polar residues" evidence="2">
    <location>
        <begin position="1"/>
        <end position="20"/>
    </location>
</feature>
<dbReference type="Proteomes" id="UP000298127">
    <property type="component" value="Unassembled WGS sequence"/>
</dbReference>
<dbReference type="InterPro" id="IPR016163">
    <property type="entry name" value="Ald_DH_C"/>
</dbReference>
<dbReference type="AlphaFoldDB" id="A0A4Y9R168"/>
<feature type="domain" description="Aldehyde dehydrogenase" evidence="3">
    <location>
        <begin position="18"/>
        <end position="420"/>
    </location>
</feature>
<dbReference type="Pfam" id="PF00171">
    <property type="entry name" value="Aldedh"/>
    <property type="match status" value="1"/>
</dbReference>
<dbReference type="PANTHER" id="PTHR43353">
    <property type="entry name" value="SUCCINATE-SEMIALDEHYDE DEHYDROGENASE, MITOCHONDRIAL"/>
    <property type="match status" value="1"/>
</dbReference>
<name>A0A4Y9R168_9MICO</name>
<dbReference type="RefSeq" id="WP_135120227.1">
    <property type="nucleotide sequence ID" value="NZ_SPQZ01000003.1"/>
</dbReference>
<dbReference type="PANTHER" id="PTHR43353:SF3">
    <property type="entry name" value="ALDEHYDE DEHYDROGENASE-RELATED"/>
    <property type="match status" value="1"/>
</dbReference>
<evidence type="ECO:0000313" key="5">
    <source>
        <dbReference type="Proteomes" id="UP000298127"/>
    </source>
</evidence>
<feature type="region of interest" description="Disordered" evidence="2">
    <location>
        <begin position="1"/>
        <end position="33"/>
    </location>
</feature>
<organism evidence="4 5">
    <name type="scientific">Orlajensenia leifsoniae</name>
    <dbReference type="NCBI Taxonomy" id="2561933"/>
    <lineage>
        <taxon>Bacteria</taxon>
        <taxon>Bacillati</taxon>
        <taxon>Actinomycetota</taxon>
        <taxon>Actinomycetes</taxon>
        <taxon>Micrococcales</taxon>
        <taxon>Microbacteriaceae</taxon>
        <taxon>Orlajensenia</taxon>
    </lineage>
</organism>
<dbReference type="Gene3D" id="3.40.309.10">
    <property type="entry name" value="Aldehyde Dehydrogenase, Chain A, domain 2"/>
    <property type="match status" value="1"/>
</dbReference>
<dbReference type="Gene3D" id="3.40.605.10">
    <property type="entry name" value="Aldehyde Dehydrogenase, Chain A, domain 1"/>
    <property type="match status" value="1"/>
</dbReference>
<gene>
    <name evidence="4" type="ORF">E4M00_09415</name>
</gene>
<reference evidence="4 5" key="1">
    <citation type="journal article" date="2018" name="J. Microbiol.">
        <title>Leifsonia flava sp. nov., a novel actinobacterium isolated from the rhizosphere of Aquilegia viridiflora.</title>
        <authorList>
            <person name="Cai Y."/>
            <person name="Tao W.Z."/>
            <person name="Ma Y.J."/>
            <person name="Cheng J."/>
            <person name="Zhang M.Y."/>
            <person name="Zhang Y.X."/>
        </authorList>
    </citation>
    <scope>NUCLEOTIDE SEQUENCE [LARGE SCALE GENOMIC DNA]</scope>
    <source>
        <strain evidence="4 5">SYP-B2174</strain>
    </source>
</reference>